<evidence type="ECO:0000256" key="6">
    <source>
        <dbReference type="ARBA" id="ARBA00023136"/>
    </source>
</evidence>
<evidence type="ECO:0000256" key="8">
    <source>
        <dbReference type="ARBA" id="ARBA00023277"/>
    </source>
</evidence>
<dbReference type="Gene3D" id="3.20.20.80">
    <property type="entry name" value="Glycosidases"/>
    <property type="match status" value="1"/>
</dbReference>
<evidence type="ECO:0000313" key="17">
    <source>
        <dbReference type="Proteomes" id="UP000028582"/>
    </source>
</evidence>
<keyword evidence="7" id="KW-0325">Glycoprotein</keyword>
<evidence type="ECO:0000256" key="2">
    <source>
        <dbReference type="ARBA" id="ARBA00004236"/>
    </source>
</evidence>
<comment type="catalytic activity">
    <reaction evidence="1">
        <text>Hydrolysis of (1-&gt;3)-beta-D-glucosidic linkages in (1-&gt;3)-beta-D-glucans.</text>
        <dbReference type="EC" id="3.2.1.39"/>
    </reaction>
</comment>
<dbReference type="SUPFAM" id="SSF51445">
    <property type="entry name" value="(Trans)glycosidases"/>
    <property type="match status" value="1"/>
</dbReference>
<comment type="caution">
    <text evidence="16">The sequence shown here is derived from an EMBL/GenBank/DDBJ whole genome shotgun (WGS) entry which is preliminary data.</text>
</comment>
<dbReference type="Proteomes" id="UP000028582">
    <property type="component" value="Unassembled WGS sequence"/>
</dbReference>
<dbReference type="GO" id="GO:0000272">
    <property type="term" value="P:polysaccharide catabolic process"/>
    <property type="evidence" value="ECO:0007669"/>
    <property type="project" value="UniProtKB-KW"/>
</dbReference>
<evidence type="ECO:0000256" key="5">
    <source>
        <dbReference type="ARBA" id="ARBA00022801"/>
    </source>
</evidence>
<dbReference type="GO" id="GO:0005886">
    <property type="term" value="C:plasma membrane"/>
    <property type="evidence" value="ECO:0007669"/>
    <property type="project" value="UniProtKB-SubCell"/>
</dbReference>
<keyword evidence="4" id="KW-1003">Cell membrane</keyword>
<dbReference type="OrthoDB" id="77201at2759"/>
<dbReference type="InterPro" id="IPR017853">
    <property type="entry name" value="GH"/>
</dbReference>
<keyword evidence="5" id="KW-0378">Hydrolase</keyword>
<keyword evidence="15" id="KW-0812">Transmembrane</keyword>
<keyword evidence="10" id="KW-0624">Polysaccharide degradation</keyword>
<comment type="subcellular location">
    <subcellularLocation>
        <location evidence="2">Cell membrane</location>
    </subcellularLocation>
</comment>
<dbReference type="AlphaFoldDB" id="A0A081AGM4"/>
<feature type="compositionally biased region" description="Low complexity" evidence="14">
    <location>
        <begin position="546"/>
        <end position="571"/>
    </location>
</feature>
<dbReference type="GO" id="GO:0042973">
    <property type="term" value="F:glucan endo-1,3-beta-D-glucosidase activity"/>
    <property type="evidence" value="ECO:0007669"/>
    <property type="project" value="UniProtKB-EC"/>
</dbReference>
<feature type="compositionally biased region" description="Basic and acidic residues" evidence="14">
    <location>
        <begin position="509"/>
        <end position="531"/>
    </location>
</feature>
<reference evidence="16 17" key="1">
    <citation type="submission" date="2013-11" db="EMBL/GenBank/DDBJ databases">
        <title>The Genome Sequence of Phytophthora parasitica P1976.</title>
        <authorList>
            <consortium name="The Broad Institute Genomics Platform"/>
            <person name="Russ C."/>
            <person name="Tyler B."/>
            <person name="Panabieres F."/>
            <person name="Shan W."/>
            <person name="Tripathy S."/>
            <person name="Grunwald N."/>
            <person name="Machado M."/>
            <person name="Johnson C.S."/>
            <person name="Walker B."/>
            <person name="Young S."/>
            <person name="Zeng Q."/>
            <person name="Gargeya S."/>
            <person name="Fitzgerald M."/>
            <person name="Haas B."/>
            <person name="Abouelleil A."/>
            <person name="Allen A.W."/>
            <person name="Alvarado L."/>
            <person name="Arachchi H.M."/>
            <person name="Berlin A.M."/>
            <person name="Chapman S.B."/>
            <person name="Gainer-Dewar J."/>
            <person name="Goldberg J."/>
            <person name="Griggs A."/>
            <person name="Gujja S."/>
            <person name="Hansen M."/>
            <person name="Howarth C."/>
            <person name="Imamovic A."/>
            <person name="Ireland A."/>
            <person name="Larimer J."/>
            <person name="McCowan C."/>
            <person name="Murphy C."/>
            <person name="Pearson M."/>
            <person name="Poon T.W."/>
            <person name="Priest M."/>
            <person name="Roberts A."/>
            <person name="Saif S."/>
            <person name="Shea T."/>
            <person name="Sisk P."/>
            <person name="Sykes S."/>
            <person name="Wortman J."/>
            <person name="Nusbaum C."/>
            <person name="Birren B."/>
        </authorList>
    </citation>
    <scope>NUCLEOTIDE SEQUENCE [LARGE SCALE GENOMIC DNA]</scope>
    <source>
        <strain evidence="16 17">P1976</strain>
    </source>
</reference>
<keyword evidence="6 15" id="KW-0472">Membrane</keyword>
<evidence type="ECO:0000256" key="12">
    <source>
        <dbReference type="ARBA" id="ARBA00042373"/>
    </source>
</evidence>
<protein>
    <recommendedName>
        <fullName evidence="3">glucan endo-1,3-beta-D-glucosidase</fullName>
        <ecNumber evidence="3">3.2.1.39</ecNumber>
    </recommendedName>
    <alternativeName>
        <fullName evidence="13">Endo-1,3-beta-glucanase btgC</fullName>
    </alternativeName>
    <alternativeName>
        <fullName evidence="12">Laminarinase btgC</fullName>
    </alternativeName>
</protein>
<dbReference type="GO" id="GO:0071555">
    <property type="term" value="P:cell wall organization"/>
    <property type="evidence" value="ECO:0007669"/>
    <property type="project" value="UniProtKB-KW"/>
</dbReference>
<sequence>MCIRVTLLTGISRRLADITLLQAAPGDQVLVTTNSLKSPRYDLMMNIWNRAGRDGVRALFMLVTASHKSLPCSSLVRTTQHHRRSSIGSCSPLAFSCPTGALQSSLSLSLSPSEPVDQQPLFQAKVLVTTMKFFAPIVVGFIAFFSTQVDANGVCYDPDHTSGKSASTVQADMKTIAGAGFTSVRTYISKFGDTEMGSIITGAGLTAVLGVPYPQSDYQEQMEAAIKAANAGGVYAIMVGNENLAGASSIPSGMIDVINQIKSRVSCKVGTVQRNTEVINYQSISGWSELVAACDVLGVNVHPFFNPGTTADGAIDVVDKQWQTMMSNFGDKLLLTETGWPSSGSVSGNTGSLAGEQTFYSAYQKWSSGLSEKFYFQFFDIPSKPEAYEQTFGLYTADSQPKFTMSQQQSSSTPTSQQQTPSTPTSQQQQQPTTSAPTTAAPAPTTAAPTPEQTNAPEPGASTPTPTPETYQSSGASETNTNTTSSISSHSGSVLSGSDETGVPSGNSAEKDAASTKQDDTKTDSKSDKTSETTQSTATISSIGKSSESQQEQQTSSNNQDNTTQQVNNQSEESGSKDSVVGLAVGGGACAMLVAFGFIYQARKRAQELDEDKDVHFSTVTPVENICSL</sequence>
<evidence type="ECO:0000256" key="1">
    <source>
        <dbReference type="ARBA" id="ARBA00000382"/>
    </source>
</evidence>
<dbReference type="PANTHER" id="PTHR16631:SF17">
    <property type="entry name" value="GLUCAN ENDO-1,3-BETA-GLUCOSIDASE BTGC"/>
    <property type="match status" value="1"/>
</dbReference>
<evidence type="ECO:0000256" key="4">
    <source>
        <dbReference type="ARBA" id="ARBA00022475"/>
    </source>
</evidence>
<keyword evidence="8" id="KW-0119">Carbohydrate metabolism</keyword>
<evidence type="ECO:0000256" key="11">
    <source>
        <dbReference type="ARBA" id="ARBA00037649"/>
    </source>
</evidence>
<feature type="compositionally biased region" description="Polar residues" evidence="14">
    <location>
        <begin position="452"/>
        <end position="472"/>
    </location>
</feature>
<accession>A0A081AGM4</accession>
<dbReference type="EC" id="3.2.1.39" evidence="3"/>
<feature type="compositionally biased region" description="Low complexity" evidence="14">
    <location>
        <begin position="406"/>
        <end position="451"/>
    </location>
</feature>
<organism evidence="16 17">
    <name type="scientific">Phytophthora nicotianae P1976</name>
    <dbReference type="NCBI Taxonomy" id="1317066"/>
    <lineage>
        <taxon>Eukaryota</taxon>
        <taxon>Sar</taxon>
        <taxon>Stramenopiles</taxon>
        <taxon>Oomycota</taxon>
        <taxon>Peronosporomycetes</taxon>
        <taxon>Peronosporales</taxon>
        <taxon>Peronosporaceae</taxon>
        <taxon>Phytophthora</taxon>
    </lineage>
</organism>
<evidence type="ECO:0000256" key="10">
    <source>
        <dbReference type="ARBA" id="ARBA00023326"/>
    </source>
</evidence>
<dbReference type="InterPro" id="IPR050732">
    <property type="entry name" value="Beta-glucan_modifiers"/>
</dbReference>
<evidence type="ECO:0000256" key="3">
    <source>
        <dbReference type="ARBA" id="ARBA00012780"/>
    </source>
</evidence>
<evidence type="ECO:0000256" key="9">
    <source>
        <dbReference type="ARBA" id="ARBA00023316"/>
    </source>
</evidence>
<keyword evidence="9" id="KW-0961">Cell wall biogenesis/degradation</keyword>
<evidence type="ECO:0000313" key="16">
    <source>
        <dbReference type="EMBL" id="ETO78035.1"/>
    </source>
</evidence>
<evidence type="ECO:0000256" key="14">
    <source>
        <dbReference type="SAM" id="MobiDB-lite"/>
    </source>
</evidence>
<feature type="region of interest" description="Disordered" evidence="14">
    <location>
        <begin position="402"/>
        <end position="578"/>
    </location>
</feature>
<proteinExistence type="predicted"/>
<comment type="function">
    <text evidence="11">Glucanases play a role in cell expansion during growth, in cell-cell fusion during mating, and in spore release during sporulation. This enzyme may be involved in beta-glucan degradation. Active on laminarin and lichenan.</text>
</comment>
<dbReference type="PANTHER" id="PTHR16631">
    <property type="entry name" value="GLUCAN 1,3-BETA-GLUCOSIDASE"/>
    <property type="match status" value="1"/>
</dbReference>
<dbReference type="EMBL" id="ANJA01001229">
    <property type="protein sequence ID" value="ETO78035.1"/>
    <property type="molecule type" value="Genomic_DNA"/>
</dbReference>
<feature type="compositionally biased region" description="Low complexity" evidence="14">
    <location>
        <begin position="473"/>
        <end position="498"/>
    </location>
</feature>
<feature type="transmembrane region" description="Helical" evidence="15">
    <location>
        <begin position="580"/>
        <end position="600"/>
    </location>
</feature>
<evidence type="ECO:0000256" key="15">
    <source>
        <dbReference type="SAM" id="Phobius"/>
    </source>
</evidence>
<gene>
    <name evidence="16" type="ORF">F444_06873</name>
</gene>
<keyword evidence="15" id="KW-1133">Transmembrane helix</keyword>
<evidence type="ECO:0000256" key="13">
    <source>
        <dbReference type="ARBA" id="ARBA00043078"/>
    </source>
</evidence>
<name>A0A081AGM4_PHYNI</name>
<evidence type="ECO:0000256" key="7">
    <source>
        <dbReference type="ARBA" id="ARBA00023180"/>
    </source>
</evidence>